<dbReference type="AlphaFoldDB" id="A0A7T8KJ51"/>
<evidence type="ECO:0000313" key="1">
    <source>
        <dbReference type="EMBL" id="QQP56897.1"/>
    </source>
</evidence>
<dbReference type="Proteomes" id="UP000595437">
    <property type="component" value="Chromosome 1"/>
</dbReference>
<name>A0A7T8KJ51_CALRO</name>
<accession>A0A7T8KJ51</accession>
<dbReference type="EMBL" id="CP045890">
    <property type="protein sequence ID" value="QQP56897.1"/>
    <property type="molecule type" value="Genomic_DNA"/>
</dbReference>
<reference evidence="2" key="1">
    <citation type="submission" date="2021-01" db="EMBL/GenBank/DDBJ databases">
        <title>Caligus Genome Assembly.</title>
        <authorList>
            <person name="Gallardo-Escarate C."/>
        </authorList>
    </citation>
    <scope>NUCLEOTIDE SEQUENCE [LARGE SCALE GENOMIC DNA]</scope>
</reference>
<sequence>MDNVGPIIGRLQPPGLRHLWCRQDKACATLHGNVDALKPLLTRSGYTCPKFLINIKTCSFN</sequence>
<organism evidence="1 2">
    <name type="scientific">Caligus rogercresseyi</name>
    <name type="common">Sea louse</name>
    <dbReference type="NCBI Taxonomy" id="217165"/>
    <lineage>
        <taxon>Eukaryota</taxon>
        <taxon>Metazoa</taxon>
        <taxon>Ecdysozoa</taxon>
        <taxon>Arthropoda</taxon>
        <taxon>Crustacea</taxon>
        <taxon>Multicrustacea</taxon>
        <taxon>Hexanauplia</taxon>
        <taxon>Copepoda</taxon>
        <taxon>Siphonostomatoida</taxon>
        <taxon>Caligidae</taxon>
        <taxon>Caligus</taxon>
    </lineage>
</organism>
<protein>
    <submittedName>
        <fullName evidence="1">Uncharacterized protein</fullName>
    </submittedName>
</protein>
<evidence type="ECO:0000313" key="2">
    <source>
        <dbReference type="Proteomes" id="UP000595437"/>
    </source>
</evidence>
<gene>
    <name evidence="1" type="ORF">FKW44_001722</name>
</gene>
<proteinExistence type="predicted"/>
<keyword evidence="2" id="KW-1185">Reference proteome</keyword>